<proteinExistence type="predicted"/>
<protein>
    <submittedName>
        <fullName evidence="2">Secreted protein</fullName>
    </submittedName>
</protein>
<evidence type="ECO:0000313" key="2">
    <source>
        <dbReference type="WBParaSite" id="Hba_01611"/>
    </source>
</evidence>
<dbReference type="AlphaFoldDB" id="A0A1I7WAA6"/>
<dbReference type="Proteomes" id="UP000095283">
    <property type="component" value="Unplaced"/>
</dbReference>
<keyword evidence="1" id="KW-1185">Reference proteome</keyword>
<dbReference type="WBParaSite" id="Hba_01611">
    <property type="protein sequence ID" value="Hba_01611"/>
    <property type="gene ID" value="Hba_01611"/>
</dbReference>
<name>A0A1I7WAA6_HETBA</name>
<reference evidence="2" key="1">
    <citation type="submission" date="2016-11" db="UniProtKB">
        <authorList>
            <consortium name="WormBaseParasite"/>
        </authorList>
    </citation>
    <scope>IDENTIFICATION</scope>
</reference>
<sequence length="134" mass="15823">MFTLQSLLMIETLRRIRFQVLFHSSEKMDVKMAVGTVRIEPIQRNRRKLSYCVVIFFPFPLQLRNERDYETDLKTDIIPVAPSFICVVCLCNSYWNARPTALIEKHQCLTQNILKNAAHKDSLRKLSQRCYSRN</sequence>
<accession>A0A1I7WAA6</accession>
<organism evidence="1 2">
    <name type="scientific">Heterorhabditis bacteriophora</name>
    <name type="common">Entomopathogenic nematode worm</name>
    <dbReference type="NCBI Taxonomy" id="37862"/>
    <lineage>
        <taxon>Eukaryota</taxon>
        <taxon>Metazoa</taxon>
        <taxon>Ecdysozoa</taxon>
        <taxon>Nematoda</taxon>
        <taxon>Chromadorea</taxon>
        <taxon>Rhabditida</taxon>
        <taxon>Rhabditina</taxon>
        <taxon>Rhabditomorpha</taxon>
        <taxon>Strongyloidea</taxon>
        <taxon>Heterorhabditidae</taxon>
        <taxon>Heterorhabditis</taxon>
    </lineage>
</organism>
<evidence type="ECO:0000313" key="1">
    <source>
        <dbReference type="Proteomes" id="UP000095283"/>
    </source>
</evidence>